<evidence type="ECO:0000256" key="1">
    <source>
        <dbReference type="ARBA" id="ARBA00010617"/>
    </source>
</evidence>
<comment type="similarity">
    <text evidence="1">Belongs to the cytochrome P450 family.</text>
</comment>
<dbReference type="Pfam" id="PF00067">
    <property type="entry name" value="p450"/>
    <property type="match status" value="1"/>
</dbReference>
<dbReference type="AlphaFoldDB" id="A0A8J2RCC1"/>
<dbReference type="GO" id="GO:0016705">
    <property type="term" value="F:oxidoreductase activity, acting on paired donors, with incorporation or reduction of molecular oxygen"/>
    <property type="evidence" value="ECO:0007669"/>
    <property type="project" value="InterPro"/>
</dbReference>
<dbReference type="Gene3D" id="1.10.630.10">
    <property type="entry name" value="Cytochrome P450"/>
    <property type="match status" value="1"/>
</dbReference>
<sequence>MVTSELERRVRHTLIDLHGKRICLGEPLGQDRMFFFVAFLVKTFEFQVRPQRIAFNAGTRSMQI</sequence>
<reference evidence="3" key="1">
    <citation type="submission" date="2021-11" db="EMBL/GenBank/DDBJ databases">
        <authorList>
            <person name="Schell T."/>
        </authorList>
    </citation>
    <scope>NUCLEOTIDE SEQUENCE</scope>
    <source>
        <strain evidence="3">M5</strain>
    </source>
</reference>
<keyword evidence="2" id="KW-0503">Monooxygenase</keyword>
<evidence type="ECO:0000256" key="2">
    <source>
        <dbReference type="ARBA" id="ARBA00023033"/>
    </source>
</evidence>
<accession>A0A8J2RCC1</accession>
<comment type="caution">
    <text evidence="3">The sequence shown here is derived from an EMBL/GenBank/DDBJ whole genome shotgun (WGS) entry which is preliminary data.</text>
</comment>
<name>A0A8J2RCC1_9CRUS</name>
<evidence type="ECO:0000313" key="4">
    <source>
        <dbReference type="Proteomes" id="UP000789390"/>
    </source>
</evidence>
<protein>
    <submittedName>
        <fullName evidence="3">Uncharacterized protein</fullName>
    </submittedName>
</protein>
<evidence type="ECO:0000313" key="3">
    <source>
        <dbReference type="EMBL" id="CAH0098575.1"/>
    </source>
</evidence>
<dbReference type="GO" id="GO:0005506">
    <property type="term" value="F:iron ion binding"/>
    <property type="evidence" value="ECO:0007669"/>
    <property type="project" value="InterPro"/>
</dbReference>
<dbReference type="EMBL" id="CAKKLH010000003">
    <property type="protein sequence ID" value="CAH0098575.1"/>
    <property type="molecule type" value="Genomic_DNA"/>
</dbReference>
<dbReference type="SUPFAM" id="SSF48264">
    <property type="entry name" value="Cytochrome P450"/>
    <property type="match status" value="1"/>
</dbReference>
<proteinExistence type="inferred from homology"/>
<dbReference type="Proteomes" id="UP000789390">
    <property type="component" value="Unassembled WGS sequence"/>
</dbReference>
<dbReference type="InterPro" id="IPR036396">
    <property type="entry name" value="Cyt_P450_sf"/>
</dbReference>
<keyword evidence="2" id="KW-0560">Oxidoreductase</keyword>
<dbReference type="GO" id="GO:0020037">
    <property type="term" value="F:heme binding"/>
    <property type="evidence" value="ECO:0007669"/>
    <property type="project" value="InterPro"/>
</dbReference>
<dbReference type="GO" id="GO:0004497">
    <property type="term" value="F:monooxygenase activity"/>
    <property type="evidence" value="ECO:0007669"/>
    <property type="project" value="UniProtKB-KW"/>
</dbReference>
<dbReference type="InterPro" id="IPR001128">
    <property type="entry name" value="Cyt_P450"/>
</dbReference>
<organism evidence="3 4">
    <name type="scientific">Daphnia galeata</name>
    <dbReference type="NCBI Taxonomy" id="27404"/>
    <lineage>
        <taxon>Eukaryota</taxon>
        <taxon>Metazoa</taxon>
        <taxon>Ecdysozoa</taxon>
        <taxon>Arthropoda</taxon>
        <taxon>Crustacea</taxon>
        <taxon>Branchiopoda</taxon>
        <taxon>Diplostraca</taxon>
        <taxon>Cladocera</taxon>
        <taxon>Anomopoda</taxon>
        <taxon>Daphniidae</taxon>
        <taxon>Daphnia</taxon>
    </lineage>
</organism>
<gene>
    <name evidence="3" type="ORF">DGAL_LOCUS658</name>
</gene>
<keyword evidence="4" id="KW-1185">Reference proteome</keyword>